<evidence type="ECO:0000313" key="1">
    <source>
        <dbReference type="EMBL" id="WIM88091.1"/>
    </source>
</evidence>
<reference evidence="1 2" key="1">
    <citation type="journal article" date="2023" name="Microbiol. Resour. Announc.">
        <title>Complete Genome Sequence of Mycobacterium wuenschmanii, a novel Nontuberculous Mycobacterium Isolated from a captive population of Amazon Milk Frogs.</title>
        <authorList>
            <person name="Hicks J."/>
            <person name="Zeineldin M."/>
            <person name="Ward H."/>
            <person name="Wuenschmann A."/>
            <person name="Camp P."/>
            <person name="Farrell D."/>
            <person name="Lehman K."/>
            <person name="Thacker T."/>
            <person name="Cuthbert E."/>
        </authorList>
    </citation>
    <scope>NUCLEOTIDE SEQUENCE [LARGE SCALE GENOMIC DNA]</scope>
    <source>
        <strain evidence="1 2">Wuenschmanii</strain>
    </source>
</reference>
<dbReference type="EMBL" id="CP126981">
    <property type="protein sequence ID" value="WIM88091.1"/>
    <property type="molecule type" value="Genomic_DNA"/>
</dbReference>
<protein>
    <submittedName>
        <fullName evidence="1">Uncharacterized protein</fullName>
    </submittedName>
</protein>
<sequence>MILAIWDMRPLSADGVVSNCCPPTGVATGGERRDLGDDVGLFECDCVFCRGGDILAGNDAACGVGDTRWQSPNVSTARAGIARTGVRRCLIDGVKTQ</sequence>
<keyword evidence="2" id="KW-1185">Reference proteome</keyword>
<gene>
    <name evidence="1" type="ORF">PT015_00735</name>
</gene>
<evidence type="ECO:0000313" key="2">
    <source>
        <dbReference type="Proteomes" id="UP001236585"/>
    </source>
</evidence>
<dbReference type="Proteomes" id="UP001236585">
    <property type="component" value="Chromosome"/>
</dbReference>
<accession>A0ABY8VYB5</accession>
<dbReference type="RefSeq" id="WP_285188110.1">
    <property type="nucleotide sequence ID" value="NZ_CP126981.1"/>
</dbReference>
<proteinExistence type="predicted"/>
<organism evidence="1 2">
    <name type="scientific">Candidatus Mycobacterium wuenschmannii</name>
    <dbReference type="NCBI Taxonomy" id="3027808"/>
    <lineage>
        <taxon>Bacteria</taxon>
        <taxon>Bacillati</taxon>
        <taxon>Actinomycetota</taxon>
        <taxon>Actinomycetes</taxon>
        <taxon>Mycobacteriales</taxon>
        <taxon>Mycobacteriaceae</taxon>
        <taxon>Mycobacterium</taxon>
    </lineage>
</organism>
<name>A0ABY8VYB5_9MYCO</name>